<feature type="region of interest" description="Disordered" evidence="1">
    <location>
        <begin position="1"/>
        <end position="22"/>
    </location>
</feature>
<sequence length="242" mass="27254">MVVSSVSDEDDSRQSLPLRPFEDPMTNKEIRVPLGKIPVSVIPFRTGYLEYGPFSQCHDLNISLVLLAFELQPEWCFKRYSRSSLNRQQEVTHCTTPPQLKLLDYVQKRKERKAAPQHDLKISKAGNCVDMWKQTPCYLTAPSEVDVEKYAKVEKSIKTDDSQPSVWPAHFPDGSLIFNPLQHQQQQLPQFSSQPPTTLSPQQQGNQGSEQVSTNQDQALSAQQTAILNLTGVGNFMQPQGA</sequence>
<dbReference type="InterPro" id="IPR021950">
    <property type="entry name" value="Spt20"/>
</dbReference>
<keyword evidence="3" id="KW-1185">Reference proteome</keyword>
<protein>
    <submittedName>
        <fullName evidence="2">Uncharacterized protein</fullName>
    </submittedName>
</protein>
<feature type="non-terminal residue" evidence="2">
    <location>
        <position position="242"/>
    </location>
</feature>
<feature type="compositionally biased region" description="Polar residues" evidence="1">
    <location>
        <begin position="205"/>
        <end position="218"/>
    </location>
</feature>
<evidence type="ECO:0000313" key="2">
    <source>
        <dbReference type="EMBL" id="KAH0628674.1"/>
    </source>
</evidence>
<dbReference type="Proteomes" id="UP000826234">
    <property type="component" value="Unassembled WGS sequence"/>
</dbReference>
<feature type="region of interest" description="Disordered" evidence="1">
    <location>
        <begin position="184"/>
        <end position="218"/>
    </location>
</feature>
<reference evidence="2 3" key="1">
    <citation type="journal article" date="2022" name="Gigascience">
        <title>A chromosome-level genome assembly and annotation of the desert horned lizard, Phrynosoma platyrhinos, provides insight into chromosomal rearrangements among reptiles.</title>
        <authorList>
            <person name="Koochekian N."/>
            <person name="Ascanio A."/>
            <person name="Farleigh K."/>
            <person name="Card D.C."/>
            <person name="Schield D.R."/>
            <person name="Castoe T.A."/>
            <person name="Jezkova T."/>
        </authorList>
    </citation>
    <scope>NUCLEOTIDE SEQUENCE [LARGE SCALE GENOMIC DNA]</scope>
    <source>
        <strain evidence="2">NK-2021</strain>
    </source>
</reference>
<comment type="caution">
    <text evidence="2">The sequence shown here is derived from an EMBL/GenBank/DDBJ whole genome shotgun (WGS) entry which is preliminary data.</text>
</comment>
<evidence type="ECO:0000256" key="1">
    <source>
        <dbReference type="SAM" id="MobiDB-lite"/>
    </source>
</evidence>
<dbReference type="PANTHER" id="PTHR13526:SF8">
    <property type="entry name" value="TRANSCRIPTION FACTOR SPT20 HOMOLOG"/>
    <property type="match status" value="1"/>
</dbReference>
<organism evidence="2 3">
    <name type="scientific">Phrynosoma platyrhinos</name>
    <name type="common">Desert horned lizard</name>
    <dbReference type="NCBI Taxonomy" id="52577"/>
    <lineage>
        <taxon>Eukaryota</taxon>
        <taxon>Metazoa</taxon>
        <taxon>Chordata</taxon>
        <taxon>Craniata</taxon>
        <taxon>Vertebrata</taxon>
        <taxon>Euteleostomi</taxon>
        <taxon>Lepidosauria</taxon>
        <taxon>Squamata</taxon>
        <taxon>Bifurcata</taxon>
        <taxon>Unidentata</taxon>
        <taxon>Episquamata</taxon>
        <taxon>Toxicofera</taxon>
        <taxon>Iguania</taxon>
        <taxon>Phrynosomatidae</taxon>
        <taxon>Phrynosomatinae</taxon>
        <taxon>Phrynosoma</taxon>
    </lineage>
</organism>
<evidence type="ECO:0000313" key="3">
    <source>
        <dbReference type="Proteomes" id="UP000826234"/>
    </source>
</evidence>
<dbReference type="PANTHER" id="PTHR13526">
    <property type="entry name" value="TRANSCRIPTION FACTOR SPT20 HOMOLOG"/>
    <property type="match status" value="1"/>
</dbReference>
<proteinExistence type="predicted"/>
<accession>A0ABQ7TGB1</accession>
<gene>
    <name evidence="2" type="ORF">JD844_010086</name>
</gene>
<name>A0ABQ7TGB1_PHRPL</name>
<dbReference type="EMBL" id="JAIPUX010000439">
    <property type="protein sequence ID" value="KAH0628674.1"/>
    <property type="molecule type" value="Genomic_DNA"/>
</dbReference>
<feature type="compositionally biased region" description="Low complexity" evidence="1">
    <location>
        <begin position="184"/>
        <end position="204"/>
    </location>
</feature>